<keyword evidence="3" id="KW-0964">Secreted</keyword>
<dbReference type="Pfam" id="PF24883">
    <property type="entry name" value="NPHP3_N"/>
    <property type="match status" value="1"/>
</dbReference>
<organism evidence="6 7">
    <name type="scientific">Psilocybe cf. subviscida</name>
    <dbReference type="NCBI Taxonomy" id="2480587"/>
    <lineage>
        <taxon>Eukaryota</taxon>
        <taxon>Fungi</taxon>
        <taxon>Dikarya</taxon>
        <taxon>Basidiomycota</taxon>
        <taxon>Agaricomycotina</taxon>
        <taxon>Agaricomycetes</taxon>
        <taxon>Agaricomycetidae</taxon>
        <taxon>Agaricales</taxon>
        <taxon>Agaricineae</taxon>
        <taxon>Strophariaceae</taxon>
        <taxon>Psilocybe</taxon>
    </lineage>
</organism>
<comment type="caution">
    <text evidence="6">The sequence shown here is derived from an EMBL/GenBank/DDBJ whole genome shotgun (WGS) entry which is preliminary data.</text>
</comment>
<keyword evidence="7" id="KW-1185">Reference proteome</keyword>
<evidence type="ECO:0000256" key="3">
    <source>
        <dbReference type="RuleBase" id="RU367111"/>
    </source>
</evidence>
<dbReference type="InterPro" id="IPR038964">
    <property type="entry name" value="ABFB"/>
</dbReference>
<dbReference type="CDD" id="cd23399">
    <property type="entry name" value="beta-trefoil_ABD_ABFB"/>
    <property type="match status" value="1"/>
</dbReference>
<reference evidence="6 7" key="1">
    <citation type="journal article" date="2020" name="ISME J.">
        <title>Uncovering the hidden diversity of litter-decomposition mechanisms in mushroom-forming fungi.</title>
        <authorList>
            <person name="Floudas D."/>
            <person name="Bentzer J."/>
            <person name="Ahren D."/>
            <person name="Johansson T."/>
            <person name="Persson P."/>
            <person name="Tunlid A."/>
        </authorList>
    </citation>
    <scope>NUCLEOTIDE SEQUENCE [LARGE SCALE GENOMIC DNA]</scope>
    <source>
        <strain evidence="6 7">CBS 101986</strain>
    </source>
</reference>
<dbReference type="InterPro" id="IPR007934">
    <property type="entry name" value="AbfB_ABD"/>
</dbReference>
<evidence type="ECO:0000256" key="2">
    <source>
        <dbReference type="ARBA" id="ARBA00022737"/>
    </source>
</evidence>
<dbReference type="EC" id="3.2.1.55" evidence="3"/>
<evidence type="ECO:0000259" key="5">
    <source>
        <dbReference type="Pfam" id="PF24883"/>
    </source>
</evidence>
<dbReference type="OrthoDB" id="5967843at2759"/>
<dbReference type="GO" id="GO:0045493">
    <property type="term" value="P:xylan catabolic process"/>
    <property type="evidence" value="ECO:0007669"/>
    <property type="project" value="UniProtKB-KW"/>
</dbReference>
<keyword evidence="3" id="KW-0326">Glycosidase</keyword>
<dbReference type="PANTHER" id="PTHR39447:SF2">
    <property type="entry name" value="ALPHA-L-ARABINOFURANOSIDASE B"/>
    <property type="match status" value="1"/>
</dbReference>
<accession>A0A8H5ESN6</accession>
<dbReference type="PANTHER" id="PTHR39447">
    <property type="entry name" value="ALPHA-L-ARABINOFURANOSIDASE B"/>
    <property type="match status" value="1"/>
</dbReference>
<comment type="subcellular location">
    <subcellularLocation>
        <location evidence="3">Secreted</location>
    </subcellularLocation>
</comment>
<proteinExistence type="inferred from homology"/>
<dbReference type="Pfam" id="PF05270">
    <property type="entry name" value="AbfB"/>
    <property type="match status" value="1"/>
</dbReference>
<dbReference type="GO" id="GO:0005576">
    <property type="term" value="C:extracellular region"/>
    <property type="evidence" value="ECO:0007669"/>
    <property type="project" value="UniProtKB-SubCell"/>
</dbReference>
<feature type="domain" description="Alpha-L-arabinofuranosidase B arabinose-binding" evidence="4">
    <location>
        <begin position="296"/>
        <end position="437"/>
    </location>
</feature>
<evidence type="ECO:0000259" key="4">
    <source>
        <dbReference type="Pfam" id="PF05270"/>
    </source>
</evidence>
<evidence type="ECO:0000313" key="6">
    <source>
        <dbReference type="EMBL" id="KAF5310977.1"/>
    </source>
</evidence>
<dbReference type="Gene3D" id="2.80.10.50">
    <property type="match status" value="1"/>
</dbReference>
<keyword evidence="3" id="KW-0378">Hydrolase</keyword>
<comment type="similarity">
    <text evidence="3">Belongs to the glycosyl hydrolase 54 family.</text>
</comment>
<evidence type="ECO:0000313" key="7">
    <source>
        <dbReference type="Proteomes" id="UP000567179"/>
    </source>
</evidence>
<feature type="domain" description="Nephrocystin 3-like N-terminal" evidence="5">
    <location>
        <begin position="84"/>
        <end position="238"/>
    </location>
</feature>
<dbReference type="Proteomes" id="UP000567179">
    <property type="component" value="Unassembled WGS sequence"/>
</dbReference>
<dbReference type="GO" id="GO:0046556">
    <property type="term" value="F:alpha-L-arabinofuranosidase activity"/>
    <property type="evidence" value="ECO:0007669"/>
    <property type="project" value="UniProtKB-UniRule"/>
</dbReference>
<keyword evidence="2" id="KW-0677">Repeat</keyword>
<dbReference type="GO" id="GO:0045490">
    <property type="term" value="P:pectin catabolic process"/>
    <property type="evidence" value="ECO:0007669"/>
    <property type="project" value="TreeGrafter"/>
</dbReference>
<dbReference type="SUPFAM" id="SSF110221">
    <property type="entry name" value="AbfB domain"/>
    <property type="match status" value="1"/>
</dbReference>
<keyword evidence="3" id="KW-0119">Carbohydrate metabolism</keyword>
<keyword evidence="3" id="KW-0858">Xylan degradation</keyword>
<dbReference type="InterPro" id="IPR027417">
    <property type="entry name" value="P-loop_NTPase"/>
</dbReference>
<dbReference type="FunFam" id="2.80.10.50:FF:000059">
    <property type="entry name" value="Probable alpha-L-arabinofuranosidase B"/>
    <property type="match status" value="1"/>
</dbReference>
<name>A0A8H5ESN6_9AGAR</name>
<dbReference type="Gene3D" id="3.40.50.300">
    <property type="entry name" value="P-loop containing nucleotide triphosphate hydrolases"/>
    <property type="match status" value="1"/>
</dbReference>
<dbReference type="GO" id="GO:0031222">
    <property type="term" value="P:arabinan catabolic process"/>
    <property type="evidence" value="ECO:0007669"/>
    <property type="project" value="UniProtKB-UniRule"/>
</dbReference>
<dbReference type="EMBL" id="JAACJJ010000057">
    <property type="protein sequence ID" value="KAF5310977.1"/>
    <property type="molecule type" value="Genomic_DNA"/>
</dbReference>
<sequence length="442" mass="48296">MQNTTPMINVPNSQAIFSGGTYTQVNNIHHQQQQIPWDTLQAAAAPSAFHDSGDYFDAPRCDPNTLAAVMNQLRDFALRQGDMESAKILWLTGAAGAGKSAIARSLCEECTATDSLLASFFFNRSDPSRNNQKAFVATIAYQVYGSIPPEYQSLVLKVIERDPLVFTRSVNAQFHALIVAPLRELFENGYFNTIGKRLIVVDGLDECSTPRAQTNILTMIQKVSQRTDFPFIFLISSRPENEIQAFFSTPSIAPLLQRIDLNDFYDPDDKANIIATGYATSQASVPALNIGSSISLRATTAGCTARFIAHSGATVNTQVVTLRDSTVLKQAASWTVRPGLANSAGFSFESRDTPGSFIRHCYSQLMVNPDDGSKLFSEDATFCLQTGLNGQGNTLTSWNYPTHLVRHYHSILYIASNGGDNAFDATALYNDDVSFVVSTGFA</sequence>
<dbReference type="UniPathway" id="UPA00667"/>
<dbReference type="AlphaFoldDB" id="A0A8H5ESN6"/>
<protein>
    <recommendedName>
        <fullName evidence="3">Alpha-L-arabinofuranosidase</fullName>
        <ecNumber evidence="3">3.2.1.55</ecNumber>
    </recommendedName>
</protein>
<keyword evidence="3" id="KW-0624">Polysaccharide degradation</keyword>
<dbReference type="GO" id="GO:0046373">
    <property type="term" value="P:L-arabinose metabolic process"/>
    <property type="evidence" value="ECO:0007669"/>
    <property type="project" value="UniProtKB-UniRule"/>
</dbReference>
<comment type="pathway">
    <text evidence="3">Glycan metabolism; L-arabinan degradation.</text>
</comment>
<gene>
    <name evidence="6" type="ORF">D9619_008270</name>
</gene>
<dbReference type="SUPFAM" id="SSF52540">
    <property type="entry name" value="P-loop containing nucleoside triphosphate hydrolases"/>
    <property type="match status" value="1"/>
</dbReference>
<evidence type="ECO:0000256" key="1">
    <source>
        <dbReference type="ARBA" id="ARBA00001462"/>
    </source>
</evidence>
<dbReference type="InterPro" id="IPR036195">
    <property type="entry name" value="AbfB_ABD_sf"/>
</dbReference>
<comment type="catalytic activity">
    <reaction evidence="1 3">
        <text>Hydrolysis of terminal non-reducing alpha-L-arabinofuranoside residues in alpha-L-arabinosides.</text>
        <dbReference type="EC" id="3.2.1.55"/>
    </reaction>
</comment>
<dbReference type="InterPro" id="IPR056884">
    <property type="entry name" value="NPHP3-like_N"/>
</dbReference>